<organism evidence="3 4">
    <name type="scientific">Pieris brassicae</name>
    <name type="common">White butterfly</name>
    <name type="synonym">Large white butterfly</name>
    <dbReference type="NCBI Taxonomy" id="7116"/>
    <lineage>
        <taxon>Eukaryota</taxon>
        <taxon>Metazoa</taxon>
        <taxon>Ecdysozoa</taxon>
        <taxon>Arthropoda</taxon>
        <taxon>Hexapoda</taxon>
        <taxon>Insecta</taxon>
        <taxon>Pterygota</taxon>
        <taxon>Neoptera</taxon>
        <taxon>Endopterygota</taxon>
        <taxon>Lepidoptera</taxon>
        <taxon>Glossata</taxon>
        <taxon>Ditrysia</taxon>
        <taxon>Papilionoidea</taxon>
        <taxon>Pieridae</taxon>
        <taxon>Pierinae</taxon>
        <taxon>Pieris</taxon>
    </lineage>
</organism>
<proteinExistence type="predicted"/>
<feature type="region of interest" description="Disordered" evidence="1">
    <location>
        <begin position="82"/>
        <end position="138"/>
    </location>
</feature>
<comment type="caution">
    <text evidence="3">The sequence shown here is derived from an EMBL/GenBank/DDBJ whole genome shotgun (WGS) entry which is preliminary data.</text>
</comment>
<sequence length="213" mass="24430">MMYKIHAAVILKLLIGTAAQFPGPGQYAFPQMSGPMGPMPGPMRIPGPIQMPMHSGAMSIGPHPMNLNSPFQIPQQRLPVVVMPYRSKASDRKHRKRRRMKKKFRDSSSSSSSSESTSSSREYALRSKKEKKRKKKRQVLTPVISYVTRNGDVVYQKKVKKEKAGEWLDLGKSKSRFEDESKEDIENIDSQEMTVRDLKHKFDLKSKKHKHRH</sequence>
<name>A0A9P0SX05_PIEBR</name>
<evidence type="ECO:0000256" key="1">
    <source>
        <dbReference type="SAM" id="MobiDB-lite"/>
    </source>
</evidence>
<gene>
    <name evidence="3" type="ORF">PIBRA_LOCUS1229</name>
</gene>
<dbReference type="AlphaFoldDB" id="A0A9P0SX05"/>
<feature type="compositionally biased region" description="Low complexity" evidence="1">
    <location>
        <begin position="107"/>
        <end position="121"/>
    </location>
</feature>
<keyword evidence="4" id="KW-1185">Reference proteome</keyword>
<protein>
    <submittedName>
        <fullName evidence="3">Uncharacterized protein</fullName>
    </submittedName>
</protein>
<reference evidence="3" key="1">
    <citation type="submission" date="2022-05" db="EMBL/GenBank/DDBJ databases">
        <authorList>
            <person name="Okamura Y."/>
        </authorList>
    </citation>
    <scope>NUCLEOTIDE SEQUENCE</scope>
</reference>
<keyword evidence="2" id="KW-0732">Signal</keyword>
<accession>A0A9P0SX05</accession>
<feature type="compositionally biased region" description="Basic residues" evidence="1">
    <location>
        <begin position="91"/>
        <end position="104"/>
    </location>
</feature>
<evidence type="ECO:0000313" key="3">
    <source>
        <dbReference type="EMBL" id="CAH3932521.1"/>
    </source>
</evidence>
<feature type="chain" id="PRO_5040492118" evidence="2">
    <location>
        <begin position="20"/>
        <end position="213"/>
    </location>
</feature>
<evidence type="ECO:0000313" key="4">
    <source>
        <dbReference type="Proteomes" id="UP001152562"/>
    </source>
</evidence>
<dbReference type="EMBL" id="CALOZG010000001">
    <property type="protein sequence ID" value="CAH3932521.1"/>
    <property type="molecule type" value="Genomic_DNA"/>
</dbReference>
<evidence type="ECO:0000256" key="2">
    <source>
        <dbReference type="SAM" id="SignalP"/>
    </source>
</evidence>
<feature type="compositionally biased region" description="Basic residues" evidence="1">
    <location>
        <begin position="126"/>
        <end position="138"/>
    </location>
</feature>
<dbReference type="Proteomes" id="UP001152562">
    <property type="component" value="Unassembled WGS sequence"/>
</dbReference>
<feature type="signal peptide" evidence="2">
    <location>
        <begin position="1"/>
        <end position="19"/>
    </location>
</feature>